<evidence type="ECO:0000256" key="1">
    <source>
        <dbReference type="PIRSR" id="PIRSR640198-1"/>
    </source>
</evidence>
<keyword evidence="2" id="KW-0547">Nucleotide-binding</keyword>
<dbReference type="PROSITE" id="PS51459">
    <property type="entry name" value="FIDO"/>
    <property type="match status" value="1"/>
</dbReference>
<dbReference type="GO" id="GO:0005524">
    <property type="term" value="F:ATP binding"/>
    <property type="evidence" value="ECO:0007669"/>
    <property type="project" value="UniProtKB-KW"/>
</dbReference>
<dbReference type="InterPro" id="IPR040198">
    <property type="entry name" value="Fido_containing"/>
</dbReference>
<gene>
    <name evidence="5" type="ORF">UY08_C0001G0016</name>
</gene>
<evidence type="ECO:0000256" key="3">
    <source>
        <dbReference type="PIRSR" id="PIRSR640198-3"/>
    </source>
</evidence>
<dbReference type="EMBL" id="LCOQ01000001">
    <property type="protein sequence ID" value="KKU81171.1"/>
    <property type="molecule type" value="Genomic_DNA"/>
</dbReference>
<dbReference type="Proteomes" id="UP000034212">
    <property type="component" value="Unassembled WGS sequence"/>
</dbReference>
<dbReference type="AlphaFoldDB" id="A0A0G1THD4"/>
<name>A0A0G1THD4_9BACT</name>
<dbReference type="PANTHER" id="PTHR13504:SF38">
    <property type="entry name" value="FIDO DOMAIN-CONTAINING PROTEIN"/>
    <property type="match status" value="1"/>
</dbReference>
<reference evidence="5 6" key="1">
    <citation type="journal article" date="2015" name="Nature">
        <title>rRNA introns, odd ribosomes, and small enigmatic genomes across a large radiation of phyla.</title>
        <authorList>
            <person name="Brown C.T."/>
            <person name="Hug L.A."/>
            <person name="Thomas B.C."/>
            <person name="Sharon I."/>
            <person name="Castelle C.J."/>
            <person name="Singh A."/>
            <person name="Wilkins M.J."/>
            <person name="Williams K.H."/>
            <person name="Banfield J.F."/>
        </authorList>
    </citation>
    <scope>NUCLEOTIDE SEQUENCE [LARGE SCALE GENOMIC DNA]</scope>
</reference>
<evidence type="ECO:0000313" key="5">
    <source>
        <dbReference type="EMBL" id="KKU81171.1"/>
    </source>
</evidence>
<feature type="site" description="Important for autoinhibition of adenylyltransferase activity" evidence="3">
    <location>
        <position position="55"/>
    </location>
</feature>
<feature type="active site" evidence="1">
    <location>
        <position position="190"/>
    </location>
</feature>
<dbReference type="InterPro" id="IPR036388">
    <property type="entry name" value="WH-like_DNA-bd_sf"/>
</dbReference>
<accession>A0A0G1THD4</accession>
<evidence type="ECO:0000256" key="2">
    <source>
        <dbReference type="PIRSR" id="PIRSR640198-2"/>
    </source>
</evidence>
<dbReference type="InterPro" id="IPR036597">
    <property type="entry name" value="Fido-like_dom_sf"/>
</dbReference>
<dbReference type="Gene3D" id="1.10.3290.10">
    <property type="entry name" value="Fido-like domain"/>
    <property type="match status" value="1"/>
</dbReference>
<dbReference type="InterPro" id="IPR003812">
    <property type="entry name" value="Fido"/>
</dbReference>
<feature type="domain" description="Fido" evidence="4">
    <location>
        <begin position="100"/>
        <end position="253"/>
    </location>
</feature>
<sequence>MYTPKYELTPQLLSLITTIERYYGQIEALKIPAKLELNLTRDNLVKSSYASNRIEGNPLSEAEVTNLLLNDRVPTNRDEKEVINYFTILKHIHGYKDRPITLSTVIDLHKQLMSGVDTIAGHIRDVAVVIGHYKDEKGDVSLRVKHNPPFHKKDQIEKALQELLDWTQTAWELPAVIQTGLFHHQFVYLHPFEDGNGRVCRILIALLFLNRGYAINRYFVLDDYYDIDRDHYSDMLHSADSGNLTRWLTYFAEGMKYSLQSALSKYTDAMKTLRFEEQPSPKEREALRILEEYKEITAPKVAELLHVSRQQAHALLRALVDKGLVEKKGITKRSYYMIK</sequence>
<dbReference type="SUPFAM" id="SSF140931">
    <property type="entry name" value="Fic-like"/>
    <property type="match status" value="1"/>
</dbReference>
<dbReference type="SUPFAM" id="SSF46785">
    <property type="entry name" value="Winged helix' DNA-binding domain"/>
    <property type="match status" value="1"/>
</dbReference>
<keyword evidence="2" id="KW-0067">ATP-binding</keyword>
<feature type="binding site" evidence="2">
    <location>
        <begin position="194"/>
        <end position="201"/>
    </location>
    <ligand>
        <name>ATP</name>
        <dbReference type="ChEBI" id="CHEBI:30616"/>
    </ligand>
</feature>
<comment type="caution">
    <text evidence="5">The sequence shown here is derived from an EMBL/GenBank/DDBJ whole genome shotgun (WGS) entry which is preliminary data.</text>
</comment>
<dbReference type="Gene3D" id="1.10.10.10">
    <property type="entry name" value="Winged helix-like DNA-binding domain superfamily/Winged helix DNA-binding domain"/>
    <property type="match status" value="1"/>
</dbReference>
<dbReference type="InterPro" id="IPR036390">
    <property type="entry name" value="WH_DNA-bd_sf"/>
</dbReference>
<dbReference type="PANTHER" id="PTHR13504">
    <property type="entry name" value="FIDO DOMAIN-CONTAINING PROTEIN DDB_G0283145"/>
    <property type="match status" value="1"/>
</dbReference>
<dbReference type="Pfam" id="PF02661">
    <property type="entry name" value="Fic"/>
    <property type="match status" value="1"/>
</dbReference>
<protein>
    <submittedName>
        <fullName evidence="5">Fic family protein</fullName>
    </submittedName>
</protein>
<evidence type="ECO:0000259" key="4">
    <source>
        <dbReference type="PROSITE" id="PS51459"/>
    </source>
</evidence>
<proteinExistence type="predicted"/>
<evidence type="ECO:0000313" key="6">
    <source>
        <dbReference type="Proteomes" id="UP000034212"/>
    </source>
</evidence>
<organism evidence="5 6">
    <name type="scientific">Candidatus Gottesmanbacteria bacterium GW2011_GWA1_47_8</name>
    <dbReference type="NCBI Taxonomy" id="1618438"/>
    <lineage>
        <taxon>Bacteria</taxon>
        <taxon>Candidatus Gottesmaniibacteriota</taxon>
    </lineage>
</organism>